<feature type="transmembrane region" description="Helical" evidence="1">
    <location>
        <begin position="189"/>
        <end position="214"/>
    </location>
</feature>
<name>A0A517YDB3_9BACT</name>
<sequence length="417" mass="44700">MPEPTAAPLVLALGLATAALGVAFGIAFMVVGGLLLTVGLGMWFAHLLPGKGHFHEPLVAPEFRPAAISASLGTVAELHPGVPGYRFRLPEEVHPISAGVKGGIVGGLLMPIPALAYGILSGHGIWYPINLLAGMVLPGMDQLTIEQLEAFRLDLFIASSLIHIVICLIVGLIYGVLMPTLPSLPRSVAWGGLLMPILWTGTMYLTIGLFNPLLSLGVDWPSFIVSQFLFGIVVAVVVQLDQRRHSMIAGLLGGLVGGLLMPLPAIVWAWSTGRTIWYPPNLLAAMIYPEMRSLSSQELQMFRTDWLVAAIAIHLAMTLSFGLVYGALLPRVTRIPGPLAWGGLVLPLVWTGMSYGLMGIVNPLMQQRVDWPWFVVSQFIFGIVAAIVVLRSEMVHIAPAGSGPAVDQEAATKWLTK</sequence>
<organism evidence="2 3">
    <name type="scientific">Anatilimnocola aggregata</name>
    <dbReference type="NCBI Taxonomy" id="2528021"/>
    <lineage>
        <taxon>Bacteria</taxon>
        <taxon>Pseudomonadati</taxon>
        <taxon>Planctomycetota</taxon>
        <taxon>Planctomycetia</taxon>
        <taxon>Pirellulales</taxon>
        <taxon>Pirellulaceae</taxon>
        <taxon>Anatilimnocola</taxon>
    </lineage>
</organism>
<reference evidence="2 3" key="1">
    <citation type="submission" date="2019-02" db="EMBL/GenBank/DDBJ databases">
        <title>Deep-cultivation of Planctomycetes and their phenomic and genomic characterization uncovers novel biology.</title>
        <authorList>
            <person name="Wiegand S."/>
            <person name="Jogler M."/>
            <person name="Boedeker C."/>
            <person name="Pinto D."/>
            <person name="Vollmers J."/>
            <person name="Rivas-Marin E."/>
            <person name="Kohn T."/>
            <person name="Peeters S.H."/>
            <person name="Heuer A."/>
            <person name="Rast P."/>
            <person name="Oberbeckmann S."/>
            <person name="Bunk B."/>
            <person name="Jeske O."/>
            <person name="Meyerdierks A."/>
            <person name="Storesund J.E."/>
            <person name="Kallscheuer N."/>
            <person name="Luecker S."/>
            <person name="Lage O.M."/>
            <person name="Pohl T."/>
            <person name="Merkel B.J."/>
            <person name="Hornburger P."/>
            <person name="Mueller R.-W."/>
            <person name="Bruemmer F."/>
            <person name="Labrenz M."/>
            <person name="Spormann A.M."/>
            <person name="Op den Camp H."/>
            <person name="Overmann J."/>
            <person name="Amann R."/>
            <person name="Jetten M.S.M."/>
            <person name="Mascher T."/>
            <person name="Medema M.H."/>
            <person name="Devos D.P."/>
            <person name="Kaster A.-K."/>
            <person name="Ovreas L."/>
            <person name="Rohde M."/>
            <person name="Galperin M.Y."/>
            <person name="Jogler C."/>
        </authorList>
    </citation>
    <scope>NUCLEOTIDE SEQUENCE [LARGE SCALE GENOMIC DNA]</scope>
    <source>
        <strain evidence="2 3">ETA_A8</strain>
    </source>
</reference>
<feature type="transmembrane region" description="Helical" evidence="1">
    <location>
        <begin position="371"/>
        <end position="390"/>
    </location>
</feature>
<proteinExistence type="predicted"/>
<feature type="transmembrane region" description="Helical" evidence="1">
    <location>
        <begin position="247"/>
        <end position="270"/>
    </location>
</feature>
<dbReference type="RefSeq" id="WP_145090157.1">
    <property type="nucleotide sequence ID" value="NZ_CP036274.1"/>
</dbReference>
<dbReference type="EMBL" id="CP036274">
    <property type="protein sequence ID" value="QDU28226.1"/>
    <property type="molecule type" value="Genomic_DNA"/>
</dbReference>
<feature type="transmembrane region" description="Helical" evidence="1">
    <location>
        <begin position="114"/>
        <end position="136"/>
    </location>
</feature>
<keyword evidence="3" id="KW-1185">Reference proteome</keyword>
<feature type="transmembrane region" description="Helical" evidence="1">
    <location>
        <begin position="340"/>
        <end position="365"/>
    </location>
</feature>
<keyword evidence="1" id="KW-0812">Transmembrane</keyword>
<feature type="transmembrane region" description="Helical" evidence="1">
    <location>
        <begin position="12"/>
        <end position="45"/>
    </location>
</feature>
<dbReference type="AlphaFoldDB" id="A0A517YDB3"/>
<evidence type="ECO:0000313" key="3">
    <source>
        <dbReference type="Proteomes" id="UP000315017"/>
    </source>
</evidence>
<protein>
    <submittedName>
        <fullName evidence="2">Uncharacterized protein</fullName>
    </submittedName>
</protein>
<gene>
    <name evidence="2" type="ORF">ETAA8_33260</name>
</gene>
<feature type="transmembrane region" description="Helical" evidence="1">
    <location>
        <begin position="306"/>
        <end position="328"/>
    </location>
</feature>
<dbReference type="Proteomes" id="UP000315017">
    <property type="component" value="Chromosome"/>
</dbReference>
<accession>A0A517YDB3</accession>
<evidence type="ECO:0000256" key="1">
    <source>
        <dbReference type="SAM" id="Phobius"/>
    </source>
</evidence>
<feature type="transmembrane region" description="Helical" evidence="1">
    <location>
        <begin position="220"/>
        <end position="240"/>
    </location>
</feature>
<dbReference type="KEGG" id="aagg:ETAA8_33260"/>
<feature type="transmembrane region" description="Helical" evidence="1">
    <location>
        <begin position="156"/>
        <end position="177"/>
    </location>
</feature>
<keyword evidence="1" id="KW-1133">Transmembrane helix</keyword>
<dbReference type="OrthoDB" id="240122at2"/>
<keyword evidence="1" id="KW-0472">Membrane</keyword>
<evidence type="ECO:0000313" key="2">
    <source>
        <dbReference type="EMBL" id="QDU28226.1"/>
    </source>
</evidence>